<protein>
    <submittedName>
        <fullName evidence="1">Uncharacterized protein</fullName>
    </submittedName>
</protein>
<accession>A0AAE1AZP8</accession>
<dbReference type="AlphaFoldDB" id="A0AAE1AZP8"/>
<dbReference type="Proteomes" id="UP001283361">
    <property type="component" value="Unassembled WGS sequence"/>
</dbReference>
<gene>
    <name evidence="1" type="ORF">RRG08_060453</name>
</gene>
<evidence type="ECO:0000313" key="2">
    <source>
        <dbReference type="Proteomes" id="UP001283361"/>
    </source>
</evidence>
<keyword evidence="2" id="KW-1185">Reference proteome</keyword>
<organism evidence="1 2">
    <name type="scientific">Elysia crispata</name>
    <name type="common">lettuce slug</name>
    <dbReference type="NCBI Taxonomy" id="231223"/>
    <lineage>
        <taxon>Eukaryota</taxon>
        <taxon>Metazoa</taxon>
        <taxon>Spiralia</taxon>
        <taxon>Lophotrochozoa</taxon>
        <taxon>Mollusca</taxon>
        <taxon>Gastropoda</taxon>
        <taxon>Heterobranchia</taxon>
        <taxon>Euthyneura</taxon>
        <taxon>Panpulmonata</taxon>
        <taxon>Sacoglossa</taxon>
        <taxon>Placobranchoidea</taxon>
        <taxon>Plakobranchidae</taxon>
        <taxon>Elysia</taxon>
    </lineage>
</organism>
<sequence>MADLWMLYDKLNTHIRSLETLNITGAEYGVILTPLVLNRLPKIIRLDGARLGDGKESDLDALLSFLHSEIIGRKRSQTFQSVQISVKADHKTCGRHITASSLLTDGRNGTGKEEAKKGCGVCGKWHAMGKWYLWTKLDFNGRMTQCMEKGLCFLYLGPHRIKDCRSSTRSSGSGRNHPLLCSSTRHVNHVLDNSSPNEEITQAFLQYQWDGDITIPVQSSGPCSRLYKCLFVTMRT</sequence>
<reference evidence="1" key="1">
    <citation type="journal article" date="2023" name="G3 (Bethesda)">
        <title>A reference genome for the long-term kleptoplast-retaining sea slug Elysia crispata morphotype clarki.</title>
        <authorList>
            <person name="Eastman K.E."/>
            <person name="Pendleton A.L."/>
            <person name="Shaikh M.A."/>
            <person name="Suttiyut T."/>
            <person name="Ogas R."/>
            <person name="Tomko P."/>
            <person name="Gavelis G."/>
            <person name="Widhalm J.R."/>
            <person name="Wisecaver J.H."/>
        </authorList>
    </citation>
    <scope>NUCLEOTIDE SEQUENCE</scope>
    <source>
        <strain evidence="1">ECLA1</strain>
    </source>
</reference>
<comment type="caution">
    <text evidence="1">The sequence shown here is derived from an EMBL/GenBank/DDBJ whole genome shotgun (WGS) entry which is preliminary data.</text>
</comment>
<proteinExistence type="predicted"/>
<name>A0AAE1AZP8_9GAST</name>
<dbReference type="EMBL" id="JAWDGP010000802">
    <property type="protein sequence ID" value="KAK3797109.1"/>
    <property type="molecule type" value="Genomic_DNA"/>
</dbReference>
<evidence type="ECO:0000313" key="1">
    <source>
        <dbReference type="EMBL" id="KAK3797109.1"/>
    </source>
</evidence>